<dbReference type="Proteomes" id="UP000239504">
    <property type="component" value="Unassembled WGS sequence"/>
</dbReference>
<evidence type="ECO:0000313" key="3">
    <source>
        <dbReference type="Proteomes" id="UP000239504"/>
    </source>
</evidence>
<sequence length="43" mass="4588">MRAGDDSPLWKKLGWFVLLWIAGVSAVMLIASILKLAMAGVAS</sequence>
<evidence type="ECO:0000256" key="1">
    <source>
        <dbReference type="SAM" id="Phobius"/>
    </source>
</evidence>
<comment type="caution">
    <text evidence="2">The sequence shown here is derived from an EMBL/GenBank/DDBJ whole genome shotgun (WGS) entry which is preliminary data.</text>
</comment>
<proteinExistence type="predicted"/>
<keyword evidence="3" id="KW-1185">Reference proteome</keyword>
<accession>A0A2S7KAM0</accession>
<keyword evidence="1" id="KW-0812">Transmembrane</keyword>
<organism evidence="2 3">
    <name type="scientific">Hyphococcus luteus</name>
    <dbReference type="NCBI Taxonomy" id="2058213"/>
    <lineage>
        <taxon>Bacteria</taxon>
        <taxon>Pseudomonadati</taxon>
        <taxon>Pseudomonadota</taxon>
        <taxon>Alphaproteobacteria</taxon>
        <taxon>Parvularculales</taxon>
        <taxon>Parvularculaceae</taxon>
        <taxon>Hyphococcus</taxon>
    </lineage>
</organism>
<keyword evidence="1" id="KW-1133">Transmembrane helix</keyword>
<dbReference type="OrthoDB" id="7364532at2"/>
<dbReference type="AlphaFoldDB" id="A0A2S7KAM0"/>
<name>A0A2S7KAM0_9PROT</name>
<feature type="transmembrane region" description="Helical" evidence="1">
    <location>
        <begin position="15"/>
        <end position="37"/>
    </location>
</feature>
<gene>
    <name evidence="2" type="ORF">CW354_01275</name>
</gene>
<protein>
    <submittedName>
        <fullName evidence="2">DUF2474 domain-containing protein</fullName>
    </submittedName>
</protein>
<dbReference type="Pfam" id="PF10617">
    <property type="entry name" value="DUF2474"/>
    <property type="match status" value="1"/>
</dbReference>
<dbReference type="EMBL" id="PJCH01000001">
    <property type="protein sequence ID" value="PQA89531.1"/>
    <property type="molecule type" value="Genomic_DNA"/>
</dbReference>
<keyword evidence="1" id="KW-0472">Membrane</keyword>
<dbReference type="RefSeq" id="WP_104828233.1">
    <property type="nucleotide sequence ID" value="NZ_PJCH01000001.1"/>
</dbReference>
<evidence type="ECO:0000313" key="2">
    <source>
        <dbReference type="EMBL" id="PQA89531.1"/>
    </source>
</evidence>
<reference evidence="2 3" key="1">
    <citation type="submission" date="2017-12" db="EMBL/GenBank/DDBJ databases">
        <authorList>
            <person name="Hurst M.R.H."/>
        </authorList>
    </citation>
    <scope>NUCLEOTIDE SEQUENCE [LARGE SCALE GENOMIC DNA]</scope>
    <source>
        <strain evidence="2 3">SY-3-19</strain>
    </source>
</reference>
<dbReference type="InterPro" id="IPR018895">
    <property type="entry name" value="DUF2474"/>
</dbReference>